<dbReference type="SUPFAM" id="SSF51735">
    <property type="entry name" value="NAD(P)-binding Rossmann-fold domains"/>
    <property type="match status" value="1"/>
</dbReference>
<comment type="caution">
    <text evidence="3">The sequence shown here is derived from an EMBL/GenBank/DDBJ whole genome shotgun (WGS) entry which is preliminary data.</text>
</comment>
<evidence type="ECO:0000256" key="1">
    <source>
        <dbReference type="ARBA" id="ARBA00006484"/>
    </source>
</evidence>
<dbReference type="InterPro" id="IPR051122">
    <property type="entry name" value="SDR_DHRS6-like"/>
</dbReference>
<dbReference type="PANTHER" id="PTHR43477">
    <property type="entry name" value="DIHYDROANTICAPSIN 7-DEHYDROGENASE"/>
    <property type="match status" value="1"/>
</dbReference>
<protein>
    <submittedName>
        <fullName evidence="3">SDR family oxidoreductase</fullName>
    </submittedName>
</protein>
<organism evidence="3 4">
    <name type="scientific">Kitasatospora acidiphila</name>
    <dbReference type="NCBI Taxonomy" id="2567942"/>
    <lineage>
        <taxon>Bacteria</taxon>
        <taxon>Bacillati</taxon>
        <taxon>Actinomycetota</taxon>
        <taxon>Actinomycetes</taxon>
        <taxon>Kitasatosporales</taxon>
        <taxon>Streptomycetaceae</taxon>
        <taxon>Kitasatospora</taxon>
    </lineage>
</organism>
<keyword evidence="2" id="KW-0560">Oxidoreductase</keyword>
<dbReference type="Pfam" id="PF13561">
    <property type="entry name" value="adh_short_C2"/>
    <property type="match status" value="1"/>
</dbReference>
<dbReference type="OrthoDB" id="9806974at2"/>
<gene>
    <name evidence="3" type="ORF">E6W39_20145</name>
</gene>
<dbReference type="InterPro" id="IPR036291">
    <property type="entry name" value="NAD(P)-bd_dom_sf"/>
</dbReference>
<dbReference type="EMBL" id="VIGB01000003">
    <property type="protein sequence ID" value="TQF04117.1"/>
    <property type="molecule type" value="Genomic_DNA"/>
</dbReference>
<dbReference type="PRINTS" id="PR00081">
    <property type="entry name" value="GDHRDH"/>
</dbReference>
<proteinExistence type="inferred from homology"/>
<keyword evidence="4" id="KW-1185">Reference proteome</keyword>
<accession>A0A540W5B3</accession>
<dbReference type="PANTHER" id="PTHR43477:SF1">
    <property type="entry name" value="DIHYDROANTICAPSIN 7-DEHYDROGENASE"/>
    <property type="match status" value="1"/>
</dbReference>
<dbReference type="CDD" id="cd05233">
    <property type="entry name" value="SDR_c"/>
    <property type="match status" value="1"/>
</dbReference>
<dbReference type="AlphaFoldDB" id="A0A540W5B3"/>
<evidence type="ECO:0000313" key="4">
    <source>
        <dbReference type="Proteomes" id="UP000319103"/>
    </source>
</evidence>
<evidence type="ECO:0000313" key="3">
    <source>
        <dbReference type="EMBL" id="TQF04117.1"/>
    </source>
</evidence>
<dbReference type="Gene3D" id="3.40.50.720">
    <property type="entry name" value="NAD(P)-binding Rossmann-like Domain"/>
    <property type="match status" value="1"/>
</dbReference>
<dbReference type="RefSeq" id="WP_141634705.1">
    <property type="nucleotide sequence ID" value="NZ_VIGB01000003.1"/>
</dbReference>
<sequence length="238" mass="24025">MSERIVIIGGTAGIGLAAAEHFVKDGHRVVIAGRDEQRLATALERLGGAAEGRPVDASSAADLAEFFAALGEFDHLVVTVAPHGGVGPIADLRRDQLAALTDGKLAAHLLAVQAALPTLRADGSITLVGAITAHVGMPGTAAIAAVNAGVEAAARALAAELAPRRVNAVSPGGIDTDWWDWLPGDARAAVLDASAAALPLKRIGTPAEVAHAIAFLVENTYTTGISLIVDGGARLQGA</sequence>
<comment type="similarity">
    <text evidence="1">Belongs to the short-chain dehydrogenases/reductases (SDR) family.</text>
</comment>
<dbReference type="GO" id="GO:0016491">
    <property type="term" value="F:oxidoreductase activity"/>
    <property type="evidence" value="ECO:0007669"/>
    <property type="project" value="UniProtKB-KW"/>
</dbReference>
<reference evidence="3 4" key="1">
    <citation type="submission" date="2019-06" db="EMBL/GenBank/DDBJ databases">
        <title>Description of Kitasatospora acidophila sp. nov. isolated from pine grove soil, and reclassification of Streptomyces novaecaesareae to Kitasatospora novaeceasareae comb. nov.</title>
        <authorList>
            <person name="Kim M.J."/>
        </authorList>
    </citation>
    <scope>NUCLEOTIDE SEQUENCE [LARGE SCALE GENOMIC DNA]</scope>
    <source>
        <strain evidence="3 4">MMS16-CNU292</strain>
    </source>
</reference>
<evidence type="ECO:0000256" key="2">
    <source>
        <dbReference type="ARBA" id="ARBA00023002"/>
    </source>
</evidence>
<dbReference type="InterPro" id="IPR002347">
    <property type="entry name" value="SDR_fam"/>
</dbReference>
<dbReference type="Proteomes" id="UP000319103">
    <property type="component" value="Unassembled WGS sequence"/>
</dbReference>
<name>A0A540W5B3_9ACTN</name>